<organism evidence="9 10">
    <name type="scientific">Lachnellula hyalina</name>
    <dbReference type="NCBI Taxonomy" id="1316788"/>
    <lineage>
        <taxon>Eukaryota</taxon>
        <taxon>Fungi</taxon>
        <taxon>Dikarya</taxon>
        <taxon>Ascomycota</taxon>
        <taxon>Pezizomycotina</taxon>
        <taxon>Leotiomycetes</taxon>
        <taxon>Helotiales</taxon>
        <taxon>Lachnaceae</taxon>
        <taxon>Lachnellula</taxon>
    </lineage>
</organism>
<keyword evidence="4" id="KW-0238">DNA-binding</keyword>
<evidence type="ECO:0000256" key="4">
    <source>
        <dbReference type="ARBA" id="ARBA00023125"/>
    </source>
</evidence>
<evidence type="ECO:0000313" key="10">
    <source>
        <dbReference type="Proteomes" id="UP000431533"/>
    </source>
</evidence>
<comment type="caution">
    <text evidence="9">The sequence shown here is derived from an EMBL/GenBank/DDBJ whole genome shotgun (WGS) entry which is preliminary data.</text>
</comment>
<dbReference type="GeneID" id="41989149"/>
<proteinExistence type="predicted"/>
<dbReference type="InterPro" id="IPR052360">
    <property type="entry name" value="Transcr_Regulatory_Proteins"/>
</dbReference>
<dbReference type="EMBL" id="QGMH01000244">
    <property type="protein sequence ID" value="TVY22648.1"/>
    <property type="molecule type" value="Genomic_DNA"/>
</dbReference>
<gene>
    <name evidence="9" type="primary">UPC2_1</name>
    <name evidence="9" type="ORF">LHYA1_G008951</name>
</gene>
<evidence type="ECO:0000256" key="6">
    <source>
        <dbReference type="ARBA" id="ARBA00023242"/>
    </source>
</evidence>
<dbReference type="Proteomes" id="UP000431533">
    <property type="component" value="Unassembled WGS sequence"/>
</dbReference>
<name>A0A8H8QTT0_9HELO</name>
<keyword evidence="2" id="KW-0862">Zinc</keyword>
<dbReference type="InterPro" id="IPR001138">
    <property type="entry name" value="Zn2Cys6_DnaBD"/>
</dbReference>
<dbReference type="PANTHER" id="PTHR36206">
    <property type="entry name" value="ASPERCRYPTIN BIOSYNTHESIS CLUSTER-SPECIFIC TRANSCRIPTION REGULATOR ATNN-RELATED"/>
    <property type="match status" value="1"/>
</dbReference>
<dbReference type="OrthoDB" id="2593732at2759"/>
<keyword evidence="10" id="KW-1185">Reference proteome</keyword>
<dbReference type="Pfam" id="PF00172">
    <property type="entry name" value="Zn_clus"/>
    <property type="match status" value="1"/>
</dbReference>
<dbReference type="SMART" id="SM00066">
    <property type="entry name" value="GAL4"/>
    <property type="match status" value="1"/>
</dbReference>
<keyword evidence="6" id="KW-0539">Nucleus</keyword>
<dbReference type="PANTHER" id="PTHR36206:SF12">
    <property type="entry name" value="ASPERCRYPTIN BIOSYNTHESIS CLUSTER-SPECIFIC TRANSCRIPTION REGULATOR ATNN-RELATED"/>
    <property type="match status" value="1"/>
</dbReference>
<dbReference type="GO" id="GO:0003677">
    <property type="term" value="F:DNA binding"/>
    <property type="evidence" value="ECO:0007669"/>
    <property type="project" value="UniProtKB-KW"/>
</dbReference>
<dbReference type="Gene3D" id="4.10.240.10">
    <property type="entry name" value="Zn(2)-C6 fungal-type DNA-binding domain"/>
    <property type="match status" value="1"/>
</dbReference>
<dbReference type="AlphaFoldDB" id="A0A8H8QTT0"/>
<dbReference type="InterPro" id="IPR036864">
    <property type="entry name" value="Zn2-C6_fun-type_DNA-bd_sf"/>
</dbReference>
<dbReference type="PROSITE" id="PS00463">
    <property type="entry name" value="ZN2_CY6_FUNGAL_1"/>
    <property type="match status" value="1"/>
</dbReference>
<evidence type="ECO:0000256" key="3">
    <source>
        <dbReference type="ARBA" id="ARBA00023015"/>
    </source>
</evidence>
<reference evidence="9 10" key="1">
    <citation type="submission" date="2018-05" db="EMBL/GenBank/DDBJ databases">
        <title>Genome sequencing and assembly of the regulated plant pathogen Lachnellula willkommii and related sister species for the development of diagnostic species identification markers.</title>
        <authorList>
            <person name="Giroux E."/>
            <person name="Bilodeau G."/>
        </authorList>
    </citation>
    <scope>NUCLEOTIDE SEQUENCE [LARGE SCALE GENOMIC DNA]</scope>
    <source>
        <strain evidence="9 10">CBS 185.66</strain>
    </source>
</reference>
<evidence type="ECO:0000256" key="5">
    <source>
        <dbReference type="ARBA" id="ARBA00023163"/>
    </source>
</evidence>
<evidence type="ECO:0000313" key="9">
    <source>
        <dbReference type="EMBL" id="TVY22648.1"/>
    </source>
</evidence>
<evidence type="ECO:0000256" key="2">
    <source>
        <dbReference type="ARBA" id="ARBA00022833"/>
    </source>
</evidence>
<keyword evidence="5" id="KW-0804">Transcription</keyword>
<dbReference type="GO" id="GO:0008270">
    <property type="term" value="F:zinc ion binding"/>
    <property type="evidence" value="ECO:0007669"/>
    <property type="project" value="InterPro"/>
</dbReference>
<keyword evidence="3" id="KW-0805">Transcription regulation</keyword>
<evidence type="ECO:0000256" key="7">
    <source>
        <dbReference type="SAM" id="MobiDB-lite"/>
    </source>
</evidence>
<dbReference type="CDD" id="cd00067">
    <property type="entry name" value="GAL4"/>
    <property type="match status" value="1"/>
</dbReference>
<dbReference type="RefSeq" id="XP_031001436.1">
    <property type="nucleotide sequence ID" value="XM_031153868.1"/>
</dbReference>
<evidence type="ECO:0000256" key="1">
    <source>
        <dbReference type="ARBA" id="ARBA00022723"/>
    </source>
</evidence>
<dbReference type="PROSITE" id="PS50048">
    <property type="entry name" value="ZN2_CY6_FUNGAL_2"/>
    <property type="match status" value="1"/>
</dbReference>
<feature type="region of interest" description="Disordered" evidence="7">
    <location>
        <begin position="1"/>
        <end position="21"/>
    </location>
</feature>
<keyword evidence="1" id="KW-0479">Metal-binding</keyword>
<sequence>MSDPNAAKRKWAPKSRSGCSTCKSRRVKCDEKQPICTPCCKSSRQCEYSPNRDPDPLKVVLWRPNDVSIQRISPTPHHSNEESRAFHFFRNKVATNLGGFFDSSFWTLDVLRVAQHEEPVRHAIVALASLSETLLDTAPGSSRPPPEPFAIQQYSKAISNLRKKIDENDGSSMEVILITCALFICYEMFQSHNEEALSHMSSGIYMYFNWHSNRRERLPQNHPSSIEVQLQRLFGRMMLQTILFVQTKPQEWKFVIPSFTPELPSIPFVFCSLEEARDNLDGCMGSLFHGMLASKFQGLDNSCEEISMDSISQHDPFAKWALAYKRFIEEQIGTLSPGERKAATFLEIQQITGSIIAATMPVIDEIVFDSFDQSFSQIVTLATQLLCSNDGHYTDSEPPLFPAFEMGIIPNLYFLASRCRDPSLRRQALHLLRLGPRQEGIWHRDVLGSIAERIMTMEEIGCQNVQRSADIPRSARLSILNTTIESAQRTVTMHCCRQQSEEGIGHVIYEIVEY</sequence>
<accession>A0A8H8QTT0</accession>
<dbReference type="SUPFAM" id="SSF57701">
    <property type="entry name" value="Zn2/Cys6 DNA-binding domain"/>
    <property type="match status" value="1"/>
</dbReference>
<evidence type="ECO:0000259" key="8">
    <source>
        <dbReference type="PROSITE" id="PS50048"/>
    </source>
</evidence>
<protein>
    <submittedName>
        <fullName evidence="9">Sterol uptake control protein</fullName>
    </submittedName>
</protein>
<dbReference type="GO" id="GO:0000981">
    <property type="term" value="F:DNA-binding transcription factor activity, RNA polymerase II-specific"/>
    <property type="evidence" value="ECO:0007669"/>
    <property type="project" value="InterPro"/>
</dbReference>
<feature type="domain" description="Zn(2)-C6 fungal-type" evidence="8">
    <location>
        <begin position="18"/>
        <end position="48"/>
    </location>
</feature>